<dbReference type="AlphaFoldDB" id="A0A372NT72"/>
<dbReference type="CDD" id="cd07820">
    <property type="entry name" value="SRPBCC_3"/>
    <property type="match status" value="1"/>
</dbReference>
<proteinExistence type="predicted"/>
<name>A0A372NT72_9SPHI</name>
<dbReference type="RefSeq" id="WP_117391812.1">
    <property type="nucleotide sequence ID" value="NZ_QWDC01000002.1"/>
</dbReference>
<dbReference type="Proteomes" id="UP000264217">
    <property type="component" value="Unassembled WGS sequence"/>
</dbReference>
<dbReference type="InterPro" id="IPR023393">
    <property type="entry name" value="START-like_dom_sf"/>
</dbReference>
<accession>A0A372NT72</accession>
<dbReference type="InterPro" id="IPR019587">
    <property type="entry name" value="Polyketide_cyclase/dehydratase"/>
</dbReference>
<dbReference type="OrthoDB" id="9801773at2"/>
<evidence type="ECO:0000313" key="1">
    <source>
        <dbReference type="EMBL" id="RFZ92101.1"/>
    </source>
</evidence>
<reference evidence="1 2" key="1">
    <citation type="submission" date="2018-08" db="EMBL/GenBank/DDBJ databases">
        <title>Mucilaginibacter sp. MYSH2.</title>
        <authorList>
            <person name="Seo T."/>
        </authorList>
    </citation>
    <scope>NUCLEOTIDE SEQUENCE [LARGE SCALE GENOMIC DNA]</scope>
    <source>
        <strain evidence="1 2">MYSH2</strain>
    </source>
</reference>
<keyword evidence="2" id="KW-1185">Reference proteome</keyword>
<organism evidence="1 2">
    <name type="scientific">Mucilaginibacter conchicola</name>
    <dbReference type="NCBI Taxonomy" id="2303333"/>
    <lineage>
        <taxon>Bacteria</taxon>
        <taxon>Pseudomonadati</taxon>
        <taxon>Bacteroidota</taxon>
        <taxon>Sphingobacteriia</taxon>
        <taxon>Sphingobacteriales</taxon>
        <taxon>Sphingobacteriaceae</taxon>
        <taxon>Mucilaginibacter</taxon>
    </lineage>
</organism>
<comment type="caution">
    <text evidence="1">The sequence shown here is derived from an EMBL/GenBank/DDBJ whole genome shotgun (WGS) entry which is preliminary data.</text>
</comment>
<keyword evidence="1" id="KW-0132">Cell division</keyword>
<dbReference type="GO" id="GO:0051301">
    <property type="term" value="P:cell division"/>
    <property type="evidence" value="ECO:0007669"/>
    <property type="project" value="UniProtKB-KW"/>
</dbReference>
<evidence type="ECO:0000313" key="2">
    <source>
        <dbReference type="Proteomes" id="UP000264217"/>
    </source>
</evidence>
<sequence length="152" mass="17322">MPTITFTTIINASLERCFDISRDIDIHVASTAQTGERAIAGRTSGLIGPGESVTWRARHFGLWQNLTSKVTEFDRPNYFIDEMVEGAFKSFCHEHRFDADGEGGTIVTDIFSYQSPLGLLGRFADWLFLKRYMTRLLEQRNRVIKAEAEKLQ</sequence>
<protein>
    <submittedName>
        <fullName evidence="1">Cell division protein</fullName>
    </submittedName>
</protein>
<keyword evidence="1" id="KW-0131">Cell cycle</keyword>
<dbReference type="Gene3D" id="3.30.530.20">
    <property type="match status" value="1"/>
</dbReference>
<dbReference type="EMBL" id="QWDC01000002">
    <property type="protein sequence ID" value="RFZ92101.1"/>
    <property type="molecule type" value="Genomic_DNA"/>
</dbReference>
<gene>
    <name evidence="1" type="ORF">D0C36_11690</name>
</gene>
<dbReference type="SUPFAM" id="SSF55961">
    <property type="entry name" value="Bet v1-like"/>
    <property type="match status" value="1"/>
</dbReference>
<dbReference type="Pfam" id="PF10604">
    <property type="entry name" value="Polyketide_cyc2"/>
    <property type="match status" value="1"/>
</dbReference>